<evidence type="ECO:0000313" key="12">
    <source>
        <dbReference type="EMBL" id="KAK2963242.1"/>
    </source>
</evidence>
<keyword evidence="8" id="KW-0206">Cytoskeleton</keyword>
<comment type="subcellular location">
    <subcellularLocation>
        <location evidence="2">Cytoplasm</location>
        <location evidence="2">Cytoskeleton</location>
        <location evidence="2">Flagellum axoneme</location>
    </subcellularLocation>
</comment>
<accession>A0ABQ9YHK9</accession>
<evidence type="ECO:0000256" key="8">
    <source>
        <dbReference type="ARBA" id="ARBA00023212"/>
    </source>
</evidence>
<feature type="region of interest" description="Disordered" evidence="11">
    <location>
        <begin position="366"/>
        <end position="385"/>
    </location>
</feature>
<protein>
    <recommendedName>
        <fullName evidence="4">Dynein regulatory complex protein 10</fullName>
    </recommendedName>
</protein>
<reference evidence="12 13" key="1">
    <citation type="journal article" date="2022" name="bioRxiv">
        <title>Genomics of Preaxostyla Flagellates Illuminates Evolutionary Transitions and the Path Towards Mitochondrial Loss.</title>
        <authorList>
            <person name="Novak L.V.F."/>
            <person name="Treitli S.C."/>
            <person name="Pyrih J."/>
            <person name="Halakuc P."/>
            <person name="Pipaliya S.V."/>
            <person name="Vacek V."/>
            <person name="Brzon O."/>
            <person name="Soukal P."/>
            <person name="Eme L."/>
            <person name="Dacks J.B."/>
            <person name="Karnkowska A."/>
            <person name="Elias M."/>
            <person name="Hampl V."/>
        </authorList>
    </citation>
    <scope>NUCLEOTIDE SEQUENCE [LARGE SCALE GENOMIC DNA]</scope>
    <source>
        <strain evidence="12">NAU3</strain>
        <tissue evidence="12">Gut</tissue>
    </source>
</reference>
<evidence type="ECO:0000256" key="10">
    <source>
        <dbReference type="SAM" id="Coils"/>
    </source>
</evidence>
<dbReference type="PANTHER" id="PTHR31598:SF1">
    <property type="entry name" value="DYNEIN REGULATORY COMPLEX PROTEIN 10"/>
    <property type="match status" value="1"/>
</dbReference>
<name>A0ABQ9YHK9_9EUKA</name>
<evidence type="ECO:0000256" key="5">
    <source>
        <dbReference type="ARBA" id="ARBA00022490"/>
    </source>
</evidence>
<dbReference type="Proteomes" id="UP001281761">
    <property type="component" value="Unassembled WGS sequence"/>
</dbReference>
<evidence type="ECO:0000256" key="2">
    <source>
        <dbReference type="ARBA" id="ARBA00004611"/>
    </source>
</evidence>
<feature type="compositionally biased region" description="Basic residues" evidence="11">
    <location>
        <begin position="371"/>
        <end position="385"/>
    </location>
</feature>
<keyword evidence="13" id="KW-1185">Reference proteome</keyword>
<comment type="caution">
    <text evidence="12">The sequence shown here is derived from an EMBL/GenBank/DDBJ whole genome shotgun (WGS) entry which is preliminary data.</text>
</comment>
<proteinExistence type="inferred from homology"/>
<keyword evidence="9" id="KW-0966">Cell projection</keyword>
<evidence type="ECO:0000256" key="6">
    <source>
        <dbReference type="ARBA" id="ARBA00022846"/>
    </source>
</evidence>
<dbReference type="PANTHER" id="PTHR31598">
    <property type="entry name" value="IQ DOMAIN-CONTAINING PROTEIN D"/>
    <property type="match status" value="1"/>
</dbReference>
<dbReference type="EMBL" id="JARBJD010000007">
    <property type="protein sequence ID" value="KAK2963242.1"/>
    <property type="molecule type" value="Genomic_DNA"/>
</dbReference>
<evidence type="ECO:0000256" key="4">
    <source>
        <dbReference type="ARBA" id="ARBA00021752"/>
    </source>
</evidence>
<comment type="function">
    <text evidence="1">Component of the nexin-dynein regulatory complex (N-DRC), a key regulator of ciliary/flagellar motility which maintains the alignment and integrity of the distal axoneme and regulates microtubule sliding in motile axonemes.</text>
</comment>
<organism evidence="12 13">
    <name type="scientific">Blattamonas nauphoetae</name>
    <dbReference type="NCBI Taxonomy" id="2049346"/>
    <lineage>
        <taxon>Eukaryota</taxon>
        <taxon>Metamonada</taxon>
        <taxon>Preaxostyla</taxon>
        <taxon>Oxymonadida</taxon>
        <taxon>Blattamonas</taxon>
    </lineage>
</organism>
<sequence>MNRLTQIEAARVVSVLSVTLDKLTTLLDLHLELITPEIPPEFVPEHILTELNKHKELELKFNELVEQGKELKQTAHRAKIKENQNEIREISDKIKQSSQNLERLLSENPETMEQLRLLGTRSDTAKQYLEIFDQLVKLSKIRLETSVEEELETIKRMEVLAARESKVQAEMTSLRKELEAEEKTRAKDVQQIRDNEQRLNAQIQKMEQNNTQFEARCEADLKTMSQQLMEEHKERIEELHRTNERLTNELQMVLEENRLRERESRKSKQQTGQEIENRISGYDQGMLEKRNAHIRAEEKLADERKEIKELEGKVEEMEKRKMFDRFEHELKRKQEEHLQAEKDERERKISIIQALYRRRQAIKQGEQLKRVAARKKGKGKKKGKK</sequence>
<keyword evidence="6" id="KW-0282">Flagellum</keyword>
<evidence type="ECO:0000256" key="3">
    <source>
        <dbReference type="ARBA" id="ARBA00009071"/>
    </source>
</evidence>
<keyword evidence="7" id="KW-0969">Cilium</keyword>
<evidence type="ECO:0000256" key="11">
    <source>
        <dbReference type="SAM" id="MobiDB-lite"/>
    </source>
</evidence>
<dbReference type="InterPro" id="IPR042815">
    <property type="entry name" value="DRC10"/>
</dbReference>
<feature type="coiled-coil region" evidence="10">
    <location>
        <begin position="164"/>
        <end position="343"/>
    </location>
</feature>
<gene>
    <name evidence="12" type="ORF">BLNAU_1775</name>
</gene>
<evidence type="ECO:0000256" key="7">
    <source>
        <dbReference type="ARBA" id="ARBA00023069"/>
    </source>
</evidence>
<keyword evidence="10" id="KW-0175">Coiled coil</keyword>
<keyword evidence="5" id="KW-0963">Cytoplasm</keyword>
<evidence type="ECO:0000313" key="13">
    <source>
        <dbReference type="Proteomes" id="UP001281761"/>
    </source>
</evidence>
<comment type="similarity">
    <text evidence="3">Belongs to the DRC10 family.</text>
</comment>
<evidence type="ECO:0000256" key="9">
    <source>
        <dbReference type="ARBA" id="ARBA00023273"/>
    </source>
</evidence>
<evidence type="ECO:0000256" key="1">
    <source>
        <dbReference type="ARBA" id="ARBA00003029"/>
    </source>
</evidence>
<feature type="coiled-coil region" evidence="10">
    <location>
        <begin position="54"/>
        <end position="107"/>
    </location>
</feature>